<evidence type="ECO:0000313" key="3">
    <source>
        <dbReference type="EMBL" id="CAI5743153.1"/>
    </source>
</evidence>
<dbReference type="GO" id="GO:0005737">
    <property type="term" value="C:cytoplasm"/>
    <property type="evidence" value="ECO:0007669"/>
    <property type="project" value="TreeGrafter"/>
</dbReference>
<proteinExistence type="predicted"/>
<organism evidence="3 4">
    <name type="scientific">Hyaloperonospora brassicae</name>
    <name type="common">Brassica downy mildew</name>
    <name type="synonym">Peronospora brassicae</name>
    <dbReference type="NCBI Taxonomy" id="162125"/>
    <lineage>
        <taxon>Eukaryota</taxon>
        <taxon>Sar</taxon>
        <taxon>Stramenopiles</taxon>
        <taxon>Oomycota</taxon>
        <taxon>Peronosporomycetes</taxon>
        <taxon>Peronosporales</taxon>
        <taxon>Peronosporaceae</taxon>
        <taxon>Hyaloperonospora</taxon>
    </lineage>
</organism>
<keyword evidence="1" id="KW-0677">Repeat</keyword>
<dbReference type="Pfam" id="PF01965">
    <property type="entry name" value="DJ-1_PfpI"/>
    <property type="match status" value="1"/>
</dbReference>
<dbReference type="Gene3D" id="3.40.50.880">
    <property type="match status" value="1"/>
</dbReference>
<sequence>MMAGGLSEYTAMGGDNLPLRRLPRAKPRALIVVADGCDELETLALSDILVRGGLHVIIGSVGQAKNNIIVGNYGLHIQAEKPIDRCSLEIFDLIVVPGGDGASHLRDSDLVTKMLLEQKQAGRWIAASSSAPAVVLNPHGLLESRATCSLPHEPEMTREFVDEDVVVDNRCVTAQGAGTVMKFALTLVKLIMGEMAAEAAAVELLCPWS</sequence>
<accession>A0AAV0V3N8</accession>
<comment type="caution">
    <text evidence="3">The sequence shown here is derived from an EMBL/GenBank/DDBJ whole genome shotgun (WGS) entry which is preliminary data.</text>
</comment>
<evidence type="ECO:0000256" key="1">
    <source>
        <dbReference type="ARBA" id="ARBA00022737"/>
    </source>
</evidence>
<dbReference type="NCBIfam" id="TIGR01383">
    <property type="entry name" value="not_thiJ"/>
    <property type="match status" value="1"/>
</dbReference>
<dbReference type="PANTHER" id="PTHR48094">
    <property type="entry name" value="PROTEIN/NUCLEIC ACID DEGLYCASE DJ-1-RELATED"/>
    <property type="match status" value="1"/>
</dbReference>
<keyword evidence="4" id="KW-1185">Reference proteome</keyword>
<gene>
    <name evidence="3" type="ORF">HBR001_LOCUS9330</name>
</gene>
<dbReference type="AlphaFoldDB" id="A0AAV0V3N8"/>
<dbReference type="InterPro" id="IPR029062">
    <property type="entry name" value="Class_I_gatase-like"/>
</dbReference>
<dbReference type="PANTHER" id="PTHR48094:SF12">
    <property type="entry name" value="PARKINSON DISEASE PROTEIN 7 HOMOLOG"/>
    <property type="match status" value="1"/>
</dbReference>
<dbReference type="InterPro" id="IPR002818">
    <property type="entry name" value="DJ-1/PfpI"/>
</dbReference>
<dbReference type="InterPro" id="IPR050325">
    <property type="entry name" value="Prot/Nucl_acid_deglycase"/>
</dbReference>
<dbReference type="CDD" id="cd03135">
    <property type="entry name" value="GATase1_DJ-1"/>
    <property type="match status" value="1"/>
</dbReference>
<evidence type="ECO:0000313" key="4">
    <source>
        <dbReference type="Proteomes" id="UP001162031"/>
    </source>
</evidence>
<dbReference type="Proteomes" id="UP001162031">
    <property type="component" value="Unassembled WGS sequence"/>
</dbReference>
<feature type="domain" description="DJ-1/PfpI" evidence="2">
    <location>
        <begin position="28"/>
        <end position="189"/>
    </location>
</feature>
<reference evidence="3" key="1">
    <citation type="submission" date="2022-12" db="EMBL/GenBank/DDBJ databases">
        <authorList>
            <person name="Webb A."/>
        </authorList>
    </citation>
    <scope>NUCLEOTIDE SEQUENCE</scope>
    <source>
        <strain evidence="3">Hp1</strain>
    </source>
</reference>
<dbReference type="EMBL" id="CANTFL010001485">
    <property type="protein sequence ID" value="CAI5743153.1"/>
    <property type="molecule type" value="Genomic_DNA"/>
</dbReference>
<dbReference type="InterPro" id="IPR006287">
    <property type="entry name" value="DJ-1"/>
</dbReference>
<dbReference type="SUPFAM" id="SSF52317">
    <property type="entry name" value="Class I glutamine amidotransferase-like"/>
    <property type="match status" value="1"/>
</dbReference>
<name>A0AAV0V3N8_HYABA</name>
<evidence type="ECO:0000259" key="2">
    <source>
        <dbReference type="Pfam" id="PF01965"/>
    </source>
</evidence>
<dbReference type="GO" id="GO:1903189">
    <property type="term" value="P:glyoxal metabolic process"/>
    <property type="evidence" value="ECO:0007669"/>
    <property type="project" value="TreeGrafter"/>
</dbReference>
<dbReference type="FunFam" id="3.40.50.880:FF:000015">
    <property type="entry name" value="Protein DJ-1 homolog C"/>
    <property type="match status" value="1"/>
</dbReference>
<protein>
    <recommendedName>
        <fullName evidence="2">DJ-1/PfpI domain-containing protein</fullName>
    </recommendedName>
</protein>